<feature type="transmembrane region" description="Helical" evidence="1">
    <location>
        <begin position="49"/>
        <end position="71"/>
    </location>
</feature>
<keyword evidence="1" id="KW-0812">Transmembrane</keyword>
<evidence type="ECO:0000256" key="1">
    <source>
        <dbReference type="SAM" id="Phobius"/>
    </source>
</evidence>
<dbReference type="RefSeq" id="WP_145288223.1">
    <property type="nucleotide sequence ID" value="NZ_CP036318.1"/>
</dbReference>
<gene>
    <name evidence="2" type="ORF">Mal33_41610</name>
</gene>
<accession>A0A518IYJ3</accession>
<protein>
    <recommendedName>
        <fullName evidence="4">DUF998 domain-containing protein</fullName>
    </recommendedName>
</protein>
<sequence>MRIVLAIHAALILLASTAFTIITAPLGGNSLHWSFYSYSFRSGFGTPHVANYSTAVALTYLIAFVFGGIGFTMASRRGRIRTGMLGIILSVIGFVSFTVELSHVFVDHHRSWIVIAPVAMLVLALIACLPQRDAILRDVKAASV</sequence>
<keyword evidence="1" id="KW-1133">Transmembrane helix</keyword>
<proteinExistence type="predicted"/>
<dbReference type="EMBL" id="CP036318">
    <property type="protein sequence ID" value="QDV58144.1"/>
    <property type="molecule type" value="Genomic_DNA"/>
</dbReference>
<organism evidence="2 3">
    <name type="scientific">Rosistilla oblonga</name>
    <dbReference type="NCBI Taxonomy" id="2527990"/>
    <lineage>
        <taxon>Bacteria</taxon>
        <taxon>Pseudomonadati</taxon>
        <taxon>Planctomycetota</taxon>
        <taxon>Planctomycetia</taxon>
        <taxon>Pirellulales</taxon>
        <taxon>Pirellulaceae</taxon>
        <taxon>Rosistilla</taxon>
    </lineage>
</organism>
<keyword evidence="1" id="KW-0472">Membrane</keyword>
<dbReference type="AlphaFoldDB" id="A0A518IYJ3"/>
<feature type="transmembrane region" description="Helical" evidence="1">
    <location>
        <begin position="83"/>
        <end position="106"/>
    </location>
</feature>
<dbReference type="Proteomes" id="UP000316770">
    <property type="component" value="Chromosome"/>
</dbReference>
<evidence type="ECO:0008006" key="4">
    <source>
        <dbReference type="Google" id="ProtNLM"/>
    </source>
</evidence>
<evidence type="ECO:0000313" key="2">
    <source>
        <dbReference type="EMBL" id="QDV58144.1"/>
    </source>
</evidence>
<evidence type="ECO:0000313" key="3">
    <source>
        <dbReference type="Proteomes" id="UP000316770"/>
    </source>
</evidence>
<feature type="transmembrane region" description="Helical" evidence="1">
    <location>
        <begin position="112"/>
        <end position="130"/>
    </location>
</feature>
<name>A0A518IYJ3_9BACT</name>
<keyword evidence="3" id="KW-1185">Reference proteome</keyword>
<reference evidence="2 3" key="1">
    <citation type="submission" date="2019-02" db="EMBL/GenBank/DDBJ databases">
        <title>Deep-cultivation of Planctomycetes and their phenomic and genomic characterization uncovers novel biology.</title>
        <authorList>
            <person name="Wiegand S."/>
            <person name="Jogler M."/>
            <person name="Boedeker C."/>
            <person name="Pinto D."/>
            <person name="Vollmers J."/>
            <person name="Rivas-Marin E."/>
            <person name="Kohn T."/>
            <person name="Peeters S.H."/>
            <person name="Heuer A."/>
            <person name="Rast P."/>
            <person name="Oberbeckmann S."/>
            <person name="Bunk B."/>
            <person name="Jeske O."/>
            <person name="Meyerdierks A."/>
            <person name="Storesund J.E."/>
            <person name="Kallscheuer N."/>
            <person name="Luecker S."/>
            <person name="Lage O.M."/>
            <person name="Pohl T."/>
            <person name="Merkel B.J."/>
            <person name="Hornburger P."/>
            <person name="Mueller R.-W."/>
            <person name="Bruemmer F."/>
            <person name="Labrenz M."/>
            <person name="Spormann A.M."/>
            <person name="Op den Camp H."/>
            <person name="Overmann J."/>
            <person name="Amann R."/>
            <person name="Jetten M.S.M."/>
            <person name="Mascher T."/>
            <person name="Medema M.H."/>
            <person name="Devos D.P."/>
            <person name="Kaster A.-K."/>
            <person name="Ovreas L."/>
            <person name="Rohde M."/>
            <person name="Galperin M.Y."/>
            <person name="Jogler C."/>
        </authorList>
    </citation>
    <scope>NUCLEOTIDE SEQUENCE [LARGE SCALE GENOMIC DNA]</scope>
    <source>
        <strain evidence="2 3">Mal33</strain>
    </source>
</reference>